<gene>
    <name evidence="5" type="primary">tatC</name>
    <name evidence="6" type="ORF">LY01_01835</name>
</gene>
<feature type="transmembrane region" description="Helical" evidence="5">
    <location>
        <begin position="223"/>
        <end position="238"/>
    </location>
</feature>
<name>A0A2S6ILH5_9FLAO</name>
<protein>
    <recommendedName>
        <fullName evidence="5">Sec-independent protein translocase protein TatC</fullName>
    </recommendedName>
</protein>
<keyword evidence="5" id="KW-1003">Cell membrane</keyword>
<dbReference type="HAMAP" id="MF_00902">
    <property type="entry name" value="TatC"/>
    <property type="match status" value="1"/>
</dbReference>
<keyword evidence="4 5" id="KW-0472">Membrane</keyword>
<comment type="caution">
    <text evidence="6">The sequence shown here is derived from an EMBL/GenBank/DDBJ whole genome shotgun (WGS) entry which is preliminary data.</text>
</comment>
<evidence type="ECO:0000256" key="4">
    <source>
        <dbReference type="ARBA" id="ARBA00023136"/>
    </source>
</evidence>
<dbReference type="NCBIfam" id="TIGR00945">
    <property type="entry name" value="tatC"/>
    <property type="match status" value="1"/>
</dbReference>
<evidence type="ECO:0000256" key="2">
    <source>
        <dbReference type="ARBA" id="ARBA00022692"/>
    </source>
</evidence>
<dbReference type="PANTHER" id="PTHR30371:SF0">
    <property type="entry name" value="SEC-INDEPENDENT PROTEIN TRANSLOCASE PROTEIN TATC, CHLOROPLASTIC-RELATED"/>
    <property type="match status" value="1"/>
</dbReference>
<accession>A0A2S6ILH5</accession>
<feature type="transmembrane region" description="Helical" evidence="5">
    <location>
        <begin position="98"/>
        <end position="116"/>
    </location>
</feature>
<dbReference type="Proteomes" id="UP000239002">
    <property type="component" value="Unassembled WGS sequence"/>
</dbReference>
<keyword evidence="5" id="KW-0653">Protein transport</keyword>
<proteinExistence type="inferred from homology"/>
<evidence type="ECO:0000256" key="5">
    <source>
        <dbReference type="HAMAP-Rule" id="MF_00902"/>
    </source>
</evidence>
<comment type="subcellular location">
    <subcellularLocation>
        <location evidence="5">Cell membrane</location>
        <topology evidence="5">Multi-pass membrane protein</topology>
    </subcellularLocation>
    <subcellularLocation>
        <location evidence="1">Membrane</location>
        <topology evidence="1">Multi-pass membrane protein</topology>
    </subcellularLocation>
</comment>
<evidence type="ECO:0000313" key="7">
    <source>
        <dbReference type="Proteomes" id="UP000239002"/>
    </source>
</evidence>
<keyword evidence="5" id="KW-0813">Transport</keyword>
<keyword evidence="7" id="KW-1185">Reference proteome</keyword>
<reference evidence="6 7" key="1">
    <citation type="submission" date="2018-02" db="EMBL/GenBank/DDBJ databases">
        <title>Genomic Encyclopedia of Archaeal and Bacterial Type Strains, Phase II (KMG-II): from individual species to whole genera.</title>
        <authorList>
            <person name="Goeker M."/>
        </authorList>
    </citation>
    <scope>NUCLEOTIDE SEQUENCE [LARGE SCALE GENOMIC DNA]</scope>
    <source>
        <strain evidence="6 7">DSM 16809</strain>
    </source>
</reference>
<evidence type="ECO:0000256" key="1">
    <source>
        <dbReference type="ARBA" id="ARBA00004141"/>
    </source>
</evidence>
<dbReference type="AlphaFoldDB" id="A0A2S6ILH5"/>
<dbReference type="EMBL" id="PTJE01000003">
    <property type="protein sequence ID" value="PPK95082.1"/>
    <property type="molecule type" value="Genomic_DNA"/>
</dbReference>
<dbReference type="InterPro" id="IPR002033">
    <property type="entry name" value="TatC"/>
</dbReference>
<comment type="subunit">
    <text evidence="5">Forms a complex with TatA.</text>
</comment>
<dbReference type="GO" id="GO:0065002">
    <property type="term" value="P:intracellular protein transmembrane transport"/>
    <property type="evidence" value="ECO:0007669"/>
    <property type="project" value="TreeGrafter"/>
</dbReference>
<dbReference type="PANTHER" id="PTHR30371">
    <property type="entry name" value="SEC-INDEPENDENT PROTEIN TRANSLOCASE PROTEIN TATC"/>
    <property type="match status" value="1"/>
</dbReference>
<feature type="transmembrane region" description="Helical" evidence="5">
    <location>
        <begin position="185"/>
        <end position="211"/>
    </location>
</feature>
<dbReference type="Pfam" id="PF00902">
    <property type="entry name" value="TatC"/>
    <property type="match status" value="1"/>
</dbReference>
<sequence length="278" mass="31370">MARKNLDPNNMSFLDHVEELRWCLIRSIVGILAGAIIAGVFTDFIFDTIIFGPKRGTFVTYEFFCEFGNYFGVVSDFCNPDFNFKVQSKEMSDEFSTHIWTSILVGFIVAFPWVLYQVWKFISPGLKASEKKYSSGFIIVCSLLFFIGVTFGYFVIAPLSVHFMMTYNLSPEISTEPSLSSYIGYIRASILSSGLLFELPVIIYFLTKIGLATPAGLRKNRKFALVIVLIVAAVITPPDVASQIIVAIPVLILYEMSIFISKFVLYRQEKRNKKLGTP</sequence>
<dbReference type="RefSeq" id="WP_104515511.1">
    <property type="nucleotide sequence ID" value="NZ_MQVW01000024.1"/>
</dbReference>
<feature type="transmembrane region" description="Helical" evidence="5">
    <location>
        <begin position="20"/>
        <end position="41"/>
    </location>
</feature>
<keyword evidence="5" id="KW-0811">Translocation</keyword>
<keyword evidence="3 5" id="KW-1133">Transmembrane helix</keyword>
<dbReference type="GO" id="GO:0033281">
    <property type="term" value="C:TAT protein transport complex"/>
    <property type="evidence" value="ECO:0007669"/>
    <property type="project" value="UniProtKB-UniRule"/>
</dbReference>
<comment type="similarity">
    <text evidence="5">Belongs to the TatC family.</text>
</comment>
<organism evidence="6 7">
    <name type="scientific">Nonlabens xylanidelens</name>
    <dbReference type="NCBI Taxonomy" id="191564"/>
    <lineage>
        <taxon>Bacteria</taxon>
        <taxon>Pseudomonadati</taxon>
        <taxon>Bacteroidota</taxon>
        <taxon>Flavobacteriia</taxon>
        <taxon>Flavobacteriales</taxon>
        <taxon>Flavobacteriaceae</taxon>
        <taxon>Nonlabens</taxon>
    </lineage>
</organism>
<dbReference type="OrthoDB" id="9777044at2"/>
<feature type="transmembrane region" description="Helical" evidence="5">
    <location>
        <begin position="137"/>
        <end position="165"/>
    </location>
</feature>
<evidence type="ECO:0000256" key="3">
    <source>
        <dbReference type="ARBA" id="ARBA00022989"/>
    </source>
</evidence>
<dbReference type="PRINTS" id="PR01840">
    <property type="entry name" value="TATCFAMILY"/>
</dbReference>
<keyword evidence="2 5" id="KW-0812">Transmembrane</keyword>
<feature type="transmembrane region" description="Helical" evidence="5">
    <location>
        <begin position="244"/>
        <end position="265"/>
    </location>
</feature>
<dbReference type="GO" id="GO:0009977">
    <property type="term" value="F:proton motive force dependent protein transmembrane transporter activity"/>
    <property type="evidence" value="ECO:0007669"/>
    <property type="project" value="TreeGrafter"/>
</dbReference>
<dbReference type="GO" id="GO:0043953">
    <property type="term" value="P:protein transport by the Tat complex"/>
    <property type="evidence" value="ECO:0007669"/>
    <property type="project" value="UniProtKB-UniRule"/>
</dbReference>
<comment type="function">
    <text evidence="5">Part of the twin-arginine translocation (Tat) system that transports large folded proteins containing a characteristic twin-arginine motif in their signal peptide across membranes.</text>
</comment>
<evidence type="ECO:0000313" key="6">
    <source>
        <dbReference type="EMBL" id="PPK95082.1"/>
    </source>
</evidence>